<reference evidence="2" key="1">
    <citation type="submission" date="2018-10" db="EMBL/GenBank/DDBJ databases">
        <title>Hidden diversity of soil giant viruses.</title>
        <authorList>
            <person name="Schulz F."/>
            <person name="Alteio L."/>
            <person name="Goudeau D."/>
            <person name="Ryan E.M."/>
            <person name="Malmstrom R.R."/>
            <person name="Blanchard J."/>
            <person name="Woyke T."/>
        </authorList>
    </citation>
    <scope>NUCLEOTIDE SEQUENCE</scope>
    <source>
        <strain evidence="2">SYV1</strain>
    </source>
</reference>
<accession>A0A3G5AH98</accession>
<sequence>MSGLGLCILPIVDPYSSMLSLPIQPCQYPNIFKQRKRMFNHLSNICPKKEEDNEMTDGSKRVKWTSNAQEKGKIDKEESIPIAINGPISSSFNSSTLMGPSLNTNSNSNSNKRSRYDGDKTRPIDSVDNESICPWETLTYPSLVHTIFEHHVDAKGRIDRVVAENALRAQFEMLKQQHERALIEQFQNFTTFNKDYIYRTVKENELSYVS</sequence>
<organism evidence="2">
    <name type="scientific">Sylvanvirus sp</name>
    <dbReference type="NCBI Taxonomy" id="2487774"/>
    <lineage>
        <taxon>Viruses</taxon>
    </lineage>
</organism>
<feature type="compositionally biased region" description="Low complexity" evidence="1">
    <location>
        <begin position="101"/>
        <end position="111"/>
    </location>
</feature>
<evidence type="ECO:0000313" key="2">
    <source>
        <dbReference type="EMBL" id="AYV86585.1"/>
    </source>
</evidence>
<name>A0A3G5AH98_9VIRU</name>
<proteinExistence type="predicted"/>
<feature type="region of interest" description="Disordered" evidence="1">
    <location>
        <begin position="95"/>
        <end position="123"/>
    </location>
</feature>
<gene>
    <name evidence="2" type="ORF">Sylvanvirus3_39</name>
</gene>
<dbReference type="EMBL" id="MK072509">
    <property type="protein sequence ID" value="AYV86585.1"/>
    <property type="molecule type" value="Genomic_DNA"/>
</dbReference>
<feature type="compositionally biased region" description="Basic and acidic residues" evidence="1">
    <location>
        <begin position="114"/>
        <end position="123"/>
    </location>
</feature>
<protein>
    <submittedName>
        <fullName evidence="2">Uncharacterized protein</fullName>
    </submittedName>
</protein>
<evidence type="ECO:0000256" key="1">
    <source>
        <dbReference type="SAM" id="MobiDB-lite"/>
    </source>
</evidence>